<dbReference type="AlphaFoldDB" id="A0A8H5H2S8"/>
<dbReference type="PANTHER" id="PTHR32083:SF48">
    <property type="entry name" value="TRANS-GOLGI NETWORK-LOCALIZED SYP41-INTERACTING PROTEIN 1"/>
    <property type="match status" value="1"/>
</dbReference>
<comment type="caution">
    <text evidence="4">The sequence shown here is derived from an EMBL/GenBank/DDBJ whole genome shotgun (WGS) entry which is preliminary data.</text>
</comment>
<sequence length="958" mass="104668">MSTFPVRKNAQENKDKLGPHWSSWVGKAIHKLEEEGILAASQSPAGNLTITPAGKKVITAARQSIAHAINASPSAVPDDLVWKHITQHSPNTRGLKRGRRSSIRPLRDEDADARDLPPSSFSTTRSKRARLSTVPVSPSKKPIYRMNKAEVAYSLASRDDADLIIQLQVELRALQKEHENEQWLRESSPLTDFGDDDAEEINQLRQELKERKEEIERIRRELAEAKGEARLSVSQYGSPHRLPTPNIDDAPTSSMRPIRSVPTQSMPLNAITRTQSGSLISLVSKQPTPAPSSPGTENADLPMSPVSSPVDDFTMHEDNDDRVPPWLHTPSGTMTSEATSNGHALKVIQLERDLAARTAATHKLEAQFSQLQTETQQSLLERNNRLSILSADIARLKEDASTKALVLDQQTAELTALHTVKRDLELTCAGLERDVHERDVTVQSWKTDLEKTLVELHRLQAALDAAEQLKVALTSRVAHAENEASTLRSELNDKEQNMDLQLKSHQTTEESLEKQVQSLLATTAALEEKVEQLQSSEKAMSMSLAKVTNEYTLVSTKLRDAEDAHESLHSQLTSALDENSALAGTLKDSETLVAALTSQVSTLEDSKSQDNANIEQLTVSLTAAQKDVATLRQQVTAAEFSASTLQLELGLSKQAKDELTTRLAAIVDERAGLSSQLGEALTTISASASSLDQLKEALATTTGDLNKSKTAAAELQANLNATTDELKAREDQLRALEEAVAKRDQELRRLAGNLSVAESMAEKFRAEAAASETKVEELCTQLAAAHGLASAAQELLSSTKASHAVECEKQVSAISGLEDLLRGAQAQIENLRSELDTVRLANVQLQAQVNGQSIELGETRVNLDSARQQASRLEFDLLAASAKVLEVEEELSELKVAKEADEASIENLKEMFSSLRESQMRSLAELDSKVVSTKSSPAPKRRSTRTTSNKAPPPFKLT</sequence>
<feature type="compositionally biased region" description="Basic and acidic residues" evidence="3">
    <location>
        <begin position="9"/>
        <end position="18"/>
    </location>
</feature>
<keyword evidence="1 2" id="KW-0175">Coiled coil</keyword>
<feature type="region of interest" description="Disordered" evidence="3">
    <location>
        <begin position="1"/>
        <end position="21"/>
    </location>
</feature>
<feature type="compositionally biased region" description="Polar residues" evidence="3">
    <location>
        <begin position="251"/>
        <end position="263"/>
    </location>
</feature>
<dbReference type="Proteomes" id="UP000565441">
    <property type="component" value="Unassembled WGS sequence"/>
</dbReference>
<feature type="coiled-coil region" evidence="2">
    <location>
        <begin position="705"/>
        <end position="753"/>
    </location>
</feature>
<dbReference type="OrthoDB" id="3271002at2759"/>
<protein>
    <submittedName>
        <fullName evidence="4">Uncharacterized protein</fullName>
    </submittedName>
</protein>
<name>A0A8H5H2S8_9AGAR</name>
<accession>A0A8H5H2S8</accession>
<keyword evidence="5" id="KW-1185">Reference proteome</keyword>
<evidence type="ECO:0000256" key="3">
    <source>
        <dbReference type="SAM" id="MobiDB-lite"/>
    </source>
</evidence>
<feature type="region of interest" description="Disordered" evidence="3">
    <location>
        <begin position="283"/>
        <end position="305"/>
    </location>
</feature>
<feature type="coiled-coil region" evidence="2">
    <location>
        <begin position="449"/>
        <end position="578"/>
    </location>
</feature>
<reference evidence="4 5" key="1">
    <citation type="journal article" date="2020" name="ISME J.">
        <title>Uncovering the hidden diversity of litter-decomposition mechanisms in mushroom-forming fungi.</title>
        <authorList>
            <person name="Floudas D."/>
            <person name="Bentzer J."/>
            <person name="Ahren D."/>
            <person name="Johansson T."/>
            <person name="Persson P."/>
            <person name="Tunlid A."/>
        </authorList>
    </citation>
    <scope>NUCLEOTIDE SEQUENCE [LARGE SCALE GENOMIC DNA]</scope>
    <source>
        <strain evidence="4 5">CBS 661.87</strain>
    </source>
</reference>
<dbReference type="EMBL" id="JAACJP010000032">
    <property type="protein sequence ID" value="KAF5375723.1"/>
    <property type="molecule type" value="Genomic_DNA"/>
</dbReference>
<evidence type="ECO:0000256" key="2">
    <source>
        <dbReference type="SAM" id="Coils"/>
    </source>
</evidence>
<evidence type="ECO:0000256" key="1">
    <source>
        <dbReference type="ARBA" id="ARBA00023054"/>
    </source>
</evidence>
<feature type="coiled-coil region" evidence="2">
    <location>
        <begin position="814"/>
        <end position="848"/>
    </location>
</feature>
<gene>
    <name evidence="4" type="ORF">D9615_009351</name>
</gene>
<dbReference type="GO" id="GO:0005856">
    <property type="term" value="C:cytoskeleton"/>
    <property type="evidence" value="ECO:0007669"/>
    <property type="project" value="TreeGrafter"/>
</dbReference>
<feature type="region of interest" description="Disordered" evidence="3">
    <location>
        <begin position="87"/>
        <end position="134"/>
    </location>
</feature>
<feature type="coiled-coil region" evidence="2">
    <location>
        <begin position="877"/>
        <end position="911"/>
    </location>
</feature>
<dbReference type="PANTHER" id="PTHR32083">
    <property type="entry name" value="CILIA AND FLAGELLA-ASSOCIATED PROTEIN 58-RELATED"/>
    <property type="match status" value="1"/>
</dbReference>
<organism evidence="4 5">
    <name type="scientific">Tricholomella constricta</name>
    <dbReference type="NCBI Taxonomy" id="117010"/>
    <lineage>
        <taxon>Eukaryota</taxon>
        <taxon>Fungi</taxon>
        <taxon>Dikarya</taxon>
        <taxon>Basidiomycota</taxon>
        <taxon>Agaricomycotina</taxon>
        <taxon>Agaricomycetes</taxon>
        <taxon>Agaricomycetidae</taxon>
        <taxon>Agaricales</taxon>
        <taxon>Tricholomatineae</taxon>
        <taxon>Lyophyllaceae</taxon>
        <taxon>Tricholomella</taxon>
    </lineage>
</organism>
<proteinExistence type="predicted"/>
<evidence type="ECO:0000313" key="4">
    <source>
        <dbReference type="EMBL" id="KAF5375723.1"/>
    </source>
</evidence>
<dbReference type="Gene3D" id="1.10.287.1490">
    <property type="match status" value="1"/>
</dbReference>
<feature type="region of interest" description="Disordered" evidence="3">
    <location>
        <begin position="227"/>
        <end position="263"/>
    </location>
</feature>
<dbReference type="SUPFAM" id="SSF57997">
    <property type="entry name" value="Tropomyosin"/>
    <property type="match status" value="1"/>
</dbReference>
<feature type="region of interest" description="Disordered" evidence="3">
    <location>
        <begin position="925"/>
        <end position="958"/>
    </location>
</feature>
<evidence type="ECO:0000313" key="5">
    <source>
        <dbReference type="Proteomes" id="UP000565441"/>
    </source>
</evidence>